<dbReference type="SUPFAM" id="SSF49785">
    <property type="entry name" value="Galactose-binding domain-like"/>
    <property type="match status" value="2"/>
</dbReference>
<dbReference type="EMBL" id="CAAHFH010000001">
    <property type="protein sequence ID" value="VGO19381.1"/>
    <property type="molecule type" value="Genomic_DNA"/>
</dbReference>
<dbReference type="RefSeq" id="WP_168433080.1">
    <property type="nucleotide sequence ID" value="NZ_CAAHFH010000001.1"/>
</dbReference>
<dbReference type="PANTHER" id="PTHR23282:SF101">
    <property type="entry name" value="MAM DOMAIN-CONTAINING PROTEIN"/>
    <property type="match status" value="1"/>
</dbReference>
<dbReference type="InterPro" id="IPR000772">
    <property type="entry name" value="Ricin_B_lectin"/>
</dbReference>
<dbReference type="Gene3D" id="2.80.10.50">
    <property type="match status" value="1"/>
</dbReference>
<sequence length="1654" mass="179477">MRMKKAVLVLAGGLLSLQGAFAQTVVFEADFESGTNATSGTITYTAGYNVQTAVTAGPDATLGSNVLYADPTDGSAAATDITLTPSNAVSLAGGQSAVVSLDMAIRRTNGATKSHYVTGYDSNDSIIFQFVLGELNEFGNGGADRQRPGYADSGGSHSFSAGQIASGTNPGSFWFGSDGNAADGLNATKDAHFEITVSSGGWSLYTVKADGTTTAQTTTLPTYDSGTFSELAYVKVTGESAAAGGFFDNLTIQSVAGPVILPDSHDFYFNLAKYQSVTADSSASANPVQFATDGFVSQDSRWVSTENGPHWLEIELAAPMAIGSAHLFSGGASDSAMADFVLQYDNGGSWVDIAGTDVSGNTLPNLNLAFDAPVTAQTFRLYTTDATASVKELVLYPPTLVGSNVMFGVDVDLNIAKLRQYEYSSVDGVHYPRLAIDGYADNASAWASTNVAGPHDLEIHLPLGENIRGIQLYSGYEGATGTQIQDFEVAYDDGGSWVLFNGGSVSNNTELDLNLWFGAAVTTTKIRIRSLDSSQAVIRELVVLPENNAGGYPLWTDVLDEAPPTGSFMEYEDAYYTIENRSNGWSLSSSTNGSTTVTNEPWFQVLLNIGTDTYRLVSKDSERCFEVSLASTTGGAAIVEGDYSSMPHQRWRLVDTGDGTYFQIKNVWSGMVLGLDGTNVVQQAAGSEFSKHWKINYETHFPKQGEAAHFHFSSMFKPSWVYDWRNQPKVPVDFPHMPMQWGGAGAAALDILKYQSEWYGRASQTTVMGFNEPDLHDQANMATNVAAYQWPRLERMKQPLLGPCPAGYKNYWRTGYEAIAEKEGLRSEYMAMHWYSTAGAKDGSPSTLISNMEYLYNLYGKPIWLTEFSTRNFNGTMTNWSRNHNYNFLAEFAWRAETLPWLKRWSLFEWGNGGGDPATTDAGSDDPTDMNSPRLALHFNNDSSDPGWEDLTECGLLLSGWDGNANVVDETSYIIHNKGRFLRLIDHPASNTVSTADVENRADTEQFILEAAPGGNKYITGLSDGRRLSYNGSIVGLAAKGTTGTVVEWELNEYQYGWFYIDHPSTGKRLRISNANAIDVVNDTITDDNLHFRFIKHYLPITLTEVQTLPYRESFEEGIGAWRQFDEQDRFWEVGSGGTPTAASGPNGAADGNFYLFSEGHDAGSYVTNVVECSFDFSTVSSAQLGFDYHMYGNYIAFVALDVFDGSTWISNVWKKNNQQHSGRDQAWTKAAVDLSAYAGNSNVKLRFRPANKQFNAADPAIDNIRIDEDNSNSPVANPLSFVIDEDTAVATTLSGSDADGDILSYKVTTQPSGGTLSGTAPDLTYTPGGDFYGSDSFTYTVNDGLAESPEVTVSITVNPILISLPYAESFEAGMGDWQQVAADDYDWTLRSGGTPSGAAGPSGASDGTYYLYAEGHDAGGSNNTASVLARFDFSEASTPELTFDYHMYGGYIDYLALDVFNGSTWTLNVWKKNGQQHGSSAAAWSSAMVDLSAYAGTSVLTLRFRTANLEWNSADPAIDNIEIVDNMLSPYEQWAEDAFAGAPGGSDTFATGNPDGDSNNNNLEWILATDPMVADSPITAMTFSDPNWIITYTRRKIDGISVYAEYSPELEPPNWGTTGFVEVVIGDDGEVETVAVLIAYDLDYKFIRLRVDQ</sequence>
<dbReference type="PANTHER" id="PTHR23282">
    <property type="entry name" value="APICAL ENDOSOMAL GLYCOPROTEIN PRECURSOR"/>
    <property type="match status" value="1"/>
</dbReference>
<feature type="signal peptide" evidence="1">
    <location>
        <begin position="1"/>
        <end position="22"/>
    </location>
</feature>
<dbReference type="InterPro" id="IPR035992">
    <property type="entry name" value="Ricin_B-like_lectins"/>
</dbReference>
<evidence type="ECO:0000313" key="5">
    <source>
        <dbReference type="Proteomes" id="UP000346198"/>
    </source>
</evidence>
<dbReference type="Gene3D" id="2.60.120.200">
    <property type="match status" value="2"/>
</dbReference>
<keyword evidence="1" id="KW-0732">Signal</keyword>
<dbReference type="InterPro" id="IPR000421">
    <property type="entry name" value="FA58C"/>
</dbReference>
<accession>A0A6C2UIY6</accession>
<dbReference type="InterPro" id="IPR000998">
    <property type="entry name" value="MAM_dom"/>
</dbReference>
<evidence type="ECO:0000313" key="4">
    <source>
        <dbReference type="EMBL" id="VGO19381.1"/>
    </source>
</evidence>
<dbReference type="Pfam" id="PF11790">
    <property type="entry name" value="Glyco_hydro_cc"/>
    <property type="match status" value="1"/>
</dbReference>
<dbReference type="PROSITE" id="PS50231">
    <property type="entry name" value="RICIN_B_LECTIN"/>
    <property type="match status" value="1"/>
</dbReference>
<feature type="domain" description="MAM" evidence="3">
    <location>
        <begin position="1367"/>
        <end position="1532"/>
    </location>
</feature>
<dbReference type="Pfam" id="PF00629">
    <property type="entry name" value="MAM"/>
    <property type="match status" value="2"/>
</dbReference>
<evidence type="ECO:0008006" key="6">
    <source>
        <dbReference type="Google" id="ProtNLM"/>
    </source>
</evidence>
<dbReference type="CDD" id="cd00161">
    <property type="entry name" value="beta-trefoil_Ricin-like"/>
    <property type="match status" value="1"/>
</dbReference>
<feature type="domain" description="F5/8 type C" evidence="2">
    <location>
        <begin position="264"/>
        <end position="403"/>
    </location>
</feature>
<proteinExistence type="predicted"/>
<feature type="chain" id="PRO_5025489664" description="Staphylococcus aureus surface protein A" evidence="1">
    <location>
        <begin position="23"/>
        <end position="1654"/>
    </location>
</feature>
<evidence type="ECO:0000259" key="2">
    <source>
        <dbReference type="PROSITE" id="PS50022"/>
    </source>
</evidence>
<dbReference type="InterPro" id="IPR008979">
    <property type="entry name" value="Galactose-bd-like_sf"/>
</dbReference>
<dbReference type="Pfam" id="PF17963">
    <property type="entry name" value="Big_9"/>
    <property type="match status" value="1"/>
</dbReference>
<dbReference type="Pfam" id="PF00754">
    <property type="entry name" value="F5_F8_type_C"/>
    <property type="match status" value="2"/>
</dbReference>
<keyword evidence="5" id="KW-1185">Reference proteome</keyword>
<dbReference type="Gene3D" id="2.60.120.260">
    <property type="entry name" value="Galactose-binding domain-like"/>
    <property type="match status" value="2"/>
</dbReference>
<dbReference type="PROSITE" id="PS50022">
    <property type="entry name" value="FA58C_3"/>
    <property type="match status" value="1"/>
</dbReference>
<dbReference type="SUPFAM" id="SSF51445">
    <property type="entry name" value="(Trans)glycosidases"/>
    <property type="match status" value="1"/>
</dbReference>
<organism evidence="4 5">
    <name type="scientific">Pontiella sulfatireligans</name>
    <dbReference type="NCBI Taxonomy" id="2750658"/>
    <lineage>
        <taxon>Bacteria</taxon>
        <taxon>Pseudomonadati</taxon>
        <taxon>Kiritimatiellota</taxon>
        <taxon>Kiritimatiellia</taxon>
        <taxon>Kiritimatiellales</taxon>
        <taxon>Pontiellaceae</taxon>
        <taxon>Pontiella</taxon>
    </lineage>
</organism>
<dbReference type="InterPro" id="IPR013320">
    <property type="entry name" value="ConA-like_dom_sf"/>
</dbReference>
<reference evidence="4 5" key="1">
    <citation type="submission" date="2019-04" db="EMBL/GenBank/DDBJ databases">
        <authorList>
            <person name="Van Vliet M D."/>
        </authorList>
    </citation>
    <scope>NUCLEOTIDE SEQUENCE [LARGE SCALE GENOMIC DNA]</scope>
    <source>
        <strain evidence="4 5">F21</strain>
    </source>
</reference>
<evidence type="ECO:0000256" key="1">
    <source>
        <dbReference type="SAM" id="SignalP"/>
    </source>
</evidence>
<evidence type="ECO:0000259" key="3">
    <source>
        <dbReference type="PROSITE" id="PS50060"/>
    </source>
</evidence>
<dbReference type="Pfam" id="PF14200">
    <property type="entry name" value="RicinB_lectin_2"/>
    <property type="match status" value="1"/>
</dbReference>
<dbReference type="InterPro" id="IPR024655">
    <property type="entry name" value="Asl1_glyco_hydro_catalytic"/>
</dbReference>
<dbReference type="SUPFAM" id="SSF50370">
    <property type="entry name" value="Ricin B-like lectins"/>
    <property type="match status" value="1"/>
</dbReference>
<dbReference type="PROSITE" id="PS50060">
    <property type="entry name" value="MAM_2"/>
    <property type="match status" value="2"/>
</dbReference>
<protein>
    <recommendedName>
        <fullName evidence="6">Staphylococcus aureus surface protein A</fullName>
    </recommendedName>
</protein>
<gene>
    <name evidence="4" type="ORF">SCARR_01439</name>
</gene>
<dbReference type="InterPro" id="IPR017853">
    <property type="entry name" value="GH"/>
</dbReference>
<dbReference type="InterPro" id="IPR051560">
    <property type="entry name" value="MAM_domain-containing"/>
</dbReference>
<feature type="domain" description="MAM" evidence="3">
    <location>
        <begin position="1111"/>
        <end position="1274"/>
    </location>
</feature>
<dbReference type="Proteomes" id="UP000346198">
    <property type="component" value="Unassembled WGS sequence"/>
</dbReference>
<dbReference type="GO" id="GO:0016020">
    <property type="term" value="C:membrane"/>
    <property type="evidence" value="ECO:0007669"/>
    <property type="project" value="InterPro"/>
</dbReference>
<name>A0A6C2UIY6_9BACT</name>
<dbReference type="SMART" id="SM00137">
    <property type="entry name" value="MAM"/>
    <property type="match status" value="1"/>
</dbReference>
<dbReference type="SUPFAM" id="SSF49899">
    <property type="entry name" value="Concanavalin A-like lectins/glucanases"/>
    <property type="match status" value="2"/>
</dbReference>